<evidence type="ECO:0000256" key="5">
    <source>
        <dbReference type="ARBA" id="ARBA00012917"/>
    </source>
</evidence>
<feature type="compositionally biased region" description="Basic and acidic residues" evidence="8">
    <location>
        <begin position="188"/>
        <end position="201"/>
    </location>
</feature>
<dbReference type="InterPro" id="IPR029058">
    <property type="entry name" value="AB_hydrolase_fold"/>
</dbReference>
<evidence type="ECO:0000259" key="9">
    <source>
        <dbReference type="Pfam" id="PF00326"/>
    </source>
</evidence>
<name>A0A7R9KYM3_9ACAR</name>
<reference evidence="11" key="1">
    <citation type="submission" date="2020-11" db="EMBL/GenBank/DDBJ databases">
        <authorList>
            <person name="Tran Van P."/>
        </authorList>
    </citation>
    <scope>NUCLEOTIDE SEQUENCE</scope>
</reference>
<dbReference type="SUPFAM" id="SSF53474">
    <property type="entry name" value="alpha/beta-Hydrolases"/>
    <property type="match status" value="2"/>
</dbReference>
<dbReference type="GO" id="GO:0005737">
    <property type="term" value="C:cytoplasm"/>
    <property type="evidence" value="ECO:0007669"/>
    <property type="project" value="UniProtKB-SubCell"/>
</dbReference>
<feature type="non-terminal residue" evidence="11">
    <location>
        <position position="1"/>
    </location>
</feature>
<dbReference type="Pfam" id="PF19283">
    <property type="entry name" value="APEH_N"/>
    <property type="match status" value="2"/>
</dbReference>
<feature type="domain" description="Peptidase S9 prolyl oligopeptidase catalytic" evidence="9">
    <location>
        <begin position="530"/>
        <end position="719"/>
    </location>
</feature>
<dbReference type="Gene3D" id="3.40.50.1820">
    <property type="entry name" value="alpha/beta hydrolase"/>
    <property type="match status" value="2"/>
</dbReference>
<feature type="region of interest" description="Disordered" evidence="8">
    <location>
        <begin position="182"/>
        <end position="201"/>
    </location>
</feature>
<keyword evidence="12" id="KW-1185">Reference proteome</keyword>
<protein>
    <recommendedName>
        <fullName evidence="5">acylaminoacyl-peptidase</fullName>
        <ecNumber evidence="5">3.4.19.1</ecNumber>
    </recommendedName>
</protein>
<dbReference type="GO" id="GO:0008242">
    <property type="term" value="F:omega peptidase activity"/>
    <property type="evidence" value="ECO:0007669"/>
    <property type="project" value="UniProtKB-EC"/>
</dbReference>
<evidence type="ECO:0000313" key="12">
    <source>
        <dbReference type="Proteomes" id="UP000759131"/>
    </source>
</evidence>
<dbReference type="InterPro" id="IPR001375">
    <property type="entry name" value="Peptidase_S9_cat"/>
</dbReference>
<comment type="subcellular location">
    <subcellularLocation>
        <location evidence="2">Cytoplasm</location>
    </subcellularLocation>
</comment>
<evidence type="ECO:0000256" key="8">
    <source>
        <dbReference type="SAM" id="MobiDB-lite"/>
    </source>
</evidence>
<evidence type="ECO:0000259" key="10">
    <source>
        <dbReference type="Pfam" id="PF19283"/>
    </source>
</evidence>
<dbReference type="GO" id="GO:0004252">
    <property type="term" value="F:serine-type endopeptidase activity"/>
    <property type="evidence" value="ECO:0007669"/>
    <property type="project" value="TreeGrafter"/>
</dbReference>
<dbReference type="PANTHER" id="PTHR42776">
    <property type="entry name" value="SERINE PEPTIDASE S9 FAMILY MEMBER"/>
    <property type="match status" value="1"/>
</dbReference>
<dbReference type="Proteomes" id="UP000759131">
    <property type="component" value="Unassembled WGS sequence"/>
</dbReference>
<keyword evidence="7" id="KW-0378">Hydrolase</keyword>
<comment type="subunit">
    <text evidence="4">Homotetramer.</text>
</comment>
<gene>
    <name evidence="11" type="ORF">OSB1V03_LOCUS12043</name>
</gene>
<comment type="catalytic activity">
    <reaction evidence="1">
        <text>Cleavage of an N-acetyl or N-formyl amino acid from the N-terminus of a polypeptide.</text>
        <dbReference type="EC" id="3.4.19.1"/>
    </reaction>
</comment>
<feature type="non-terminal residue" evidence="11">
    <location>
        <position position="1442"/>
    </location>
</feature>
<organism evidence="11">
    <name type="scientific">Medioppia subpectinata</name>
    <dbReference type="NCBI Taxonomy" id="1979941"/>
    <lineage>
        <taxon>Eukaryota</taxon>
        <taxon>Metazoa</taxon>
        <taxon>Ecdysozoa</taxon>
        <taxon>Arthropoda</taxon>
        <taxon>Chelicerata</taxon>
        <taxon>Arachnida</taxon>
        <taxon>Acari</taxon>
        <taxon>Acariformes</taxon>
        <taxon>Sarcoptiformes</taxon>
        <taxon>Oribatida</taxon>
        <taxon>Brachypylina</taxon>
        <taxon>Oppioidea</taxon>
        <taxon>Oppiidae</taxon>
        <taxon>Medioppia</taxon>
    </lineage>
</organism>
<evidence type="ECO:0000256" key="1">
    <source>
        <dbReference type="ARBA" id="ARBA00000721"/>
    </source>
</evidence>
<feature type="compositionally biased region" description="Basic and acidic residues" evidence="8">
    <location>
        <begin position="918"/>
        <end position="931"/>
    </location>
</feature>
<dbReference type="EMBL" id="OC864330">
    <property type="protein sequence ID" value="CAD7631634.1"/>
    <property type="molecule type" value="Genomic_DNA"/>
</dbReference>
<dbReference type="SUPFAM" id="SSF82171">
    <property type="entry name" value="DPP6 N-terminal domain-like"/>
    <property type="match status" value="2"/>
</dbReference>
<evidence type="ECO:0000256" key="7">
    <source>
        <dbReference type="ARBA" id="ARBA00022801"/>
    </source>
</evidence>
<feature type="domain" description="Acylamino-acid-releasing enzyme N-terminal" evidence="10">
    <location>
        <begin position="43"/>
        <end position="466"/>
    </location>
</feature>
<feature type="domain" description="Peptidase S9 prolyl oligopeptidase catalytic" evidence="9">
    <location>
        <begin position="1250"/>
        <end position="1440"/>
    </location>
</feature>
<proteinExistence type="inferred from homology"/>
<dbReference type="EC" id="3.4.19.1" evidence="5"/>
<dbReference type="Pfam" id="PF00326">
    <property type="entry name" value="Peptidase_S9"/>
    <property type="match status" value="2"/>
</dbReference>
<evidence type="ECO:0000313" key="11">
    <source>
        <dbReference type="EMBL" id="CAD7631634.1"/>
    </source>
</evidence>
<dbReference type="PANTHER" id="PTHR42776:SF4">
    <property type="entry name" value="ACYLAMINO-ACID-RELEASING ENZYME"/>
    <property type="match status" value="1"/>
</dbReference>
<dbReference type="EMBL" id="CAJPIZ010009755">
    <property type="protein sequence ID" value="CAG2112064.1"/>
    <property type="molecule type" value="Genomic_DNA"/>
</dbReference>
<dbReference type="GO" id="GO:0006508">
    <property type="term" value="P:proteolysis"/>
    <property type="evidence" value="ECO:0007669"/>
    <property type="project" value="InterPro"/>
</dbReference>
<evidence type="ECO:0000256" key="6">
    <source>
        <dbReference type="ARBA" id="ARBA00022490"/>
    </source>
</evidence>
<dbReference type="InterPro" id="IPR045550">
    <property type="entry name" value="AARE_N"/>
</dbReference>
<accession>A0A7R9KYM3</accession>
<evidence type="ECO:0000256" key="3">
    <source>
        <dbReference type="ARBA" id="ARBA00010040"/>
    </source>
</evidence>
<evidence type="ECO:0000256" key="2">
    <source>
        <dbReference type="ARBA" id="ARBA00004496"/>
    </source>
</evidence>
<evidence type="ECO:0000256" key="4">
    <source>
        <dbReference type="ARBA" id="ARBA00011881"/>
    </source>
</evidence>
<feature type="domain" description="Acylamino-acid-releasing enzyme N-terminal" evidence="10">
    <location>
        <begin position="775"/>
        <end position="1195"/>
    </location>
</feature>
<keyword evidence="6" id="KW-0963">Cytoplasm</keyword>
<sequence>TVSVTTADGNRITIDDLVDLYRDFAKTPIPISGRLSVSDNERQKDLRIDWKVRDMDRLEATKHTTHHSIKLSKDGMTVKHITTVGQPLDVTNDLATTSRAKGSHYMAVVRKGAKDPESGKTKQWLEIWDKTTKVKSIDLDSLDEHSALVLDPDPQLSNILWSPNGKQLLYVAEYKPPKPQSYYKKVNKKSENSGKEPDSRGQEFVYREDWGECFDGISHTVIGILDVDKDFKIQTIEKSGYSLGQPFWIGNGDQIGFVGWAEEPRRLGITFCPNRLSSIFTMDLKTEDSVPQIICGTENSSIRNPRPLTDGTGFVYLENTRGGAHDQASRLLRYTFEAKTSEILIDTNGVREIIDTESGLKYGKISTLFAEEITENCFTSDGKYLVLNCFTELQLVLCLFDLKTKQLIPIEFPLPSIQVLDLNDNVLIAVGSALNTKPNIFVGKLNYSDNTKPWVEWKEIKTNPSDSLKDISVDNYWIPSEDPKKLLTAFLVSPKAVESQPTATVILPHGGPHGQFFNTYMSYPALLARIVNYRGSLGVDDNYVNDLIGHVGDKDVRDVVHCVQYLSDKSLIDSSKLVLWGGSHGGFLVAHLSGQYAHMDFKACISRNPVTDLASMPDATDIPDWCSTEAFGDSKPFAFDTPLDPNSLKEMLEKSPYKWVANVKVPTLMMLGKRDRRVPWTQGLKYYRLLKARGVKTRCHVYDDNHGLQKTSLKRHSFVREMSPTLRLDVNHTVPVITAHNRQTVIDDLVDLYRDFAKTPIPISGRLSVGDNEREKCLRIDWKVRDMDRLEATKHTTHHSIKLSKDGMTVKHIATVGQPLDVTNDLATTSRAKGSHYMAVVRKGAKDPESGKTKQWLEIWDKTTKVKSIDLDSLEEHSALVLDPQLSNILWSPNGKQLLYVAEYKPPKPQSYYKKVNKKSENSGKEPDSRGQEFVYREDWGECFDGISHTVIGILDVDKDFKIQTIEKSGYSLGQPFWVGNGDQIGFVGWAEEPRRLGIVFCTNRLSSIFTMDLKTEDSIPQLICGTENSSIRNPRPLTDGTGFVYLENKSGSTHRQASRLLRYSFELKTSEILIDTNGVREIIDTESDLKYGKISALFVEEITENCFTSDGKFLILNCITELQLVLCLFDLKTKQLIPIEFPLPSLQVLDLNDNLLIAVGSALNSNPNIFVGKLNYSDNTKPWVEWKEMETNSRDSLKDISVDNYWIPSEDPKKLLTAILVSPKAVESQPTATVIMPHGGPHSRYANTYMINPSLLAKIGLKTLLVNYRGSIGVDEDYVNDLIGHVGDNDVRDVVHCVKYLSDKSLIDSSKLVLWGGSHGGFLVTHLSGQYAHMDFKACVAHNPVVDISSKFDGTDIPDWGYIEAFGNVKPFSFDTPLDPNLLRVMFEKSPINWISKVKVPTLMMLGKRDRRVSWTQGLKYYRILKARGVKTRCHVYDDNH</sequence>
<comment type="similarity">
    <text evidence="3">Belongs to the peptidase S9C family.</text>
</comment>
<dbReference type="OrthoDB" id="416344at2759"/>
<feature type="region of interest" description="Disordered" evidence="8">
    <location>
        <begin position="912"/>
        <end position="931"/>
    </location>
</feature>